<reference evidence="3" key="1">
    <citation type="journal article" date="2019" name="Int. J. Syst. Evol. Microbiol.">
        <title>The Global Catalogue of Microorganisms (GCM) 10K type strain sequencing project: providing services to taxonomists for standard genome sequencing and annotation.</title>
        <authorList>
            <consortium name="The Broad Institute Genomics Platform"/>
            <consortium name="The Broad Institute Genome Sequencing Center for Infectious Disease"/>
            <person name="Wu L."/>
            <person name="Ma J."/>
        </authorList>
    </citation>
    <scope>NUCLEOTIDE SEQUENCE [LARGE SCALE GENOMIC DNA]</scope>
    <source>
        <strain evidence="3">JCM 16014</strain>
    </source>
</reference>
<evidence type="ECO:0008006" key="4">
    <source>
        <dbReference type="Google" id="ProtNLM"/>
    </source>
</evidence>
<dbReference type="Proteomes" id="UP001500751">
    <property type="component" value="Unassembled WGS sequence"/>
</dbReference>
<name>A0ABP5GRT6_9ACTN</name>
<evidence type="ECO:0000256" key="1">
    <source>
        <dbReference type="SAM" id="Phobius"/>
    </source>
</evidence>
<gene>
    <name evidence="2" type="ORF">GCM10009839_72250</name>
</gene>
<dbReference type="EMBL" id="BAAAQN010000057">
    <property type="protein sequence ID" value="GAA2053827.1"/>
    <property type="molecule type" value="Genomic_DNA"/>
</dbReference>
<keyword evidence="3" id="KW-1185">Reference proteome</keyword>
<evidence type="ECO:0000313" key="2">
    <source>
        <dbReference type="EMBL" id="GAA2053827.1"/>
    </source>
</evidence>
<organism evidence="2 3">
    <name type="scientific">Catenulispora yoronensis</name>
    <dbReference type="NCBI Taxonomy" id="450799"/>
    <lineage>
        <taxon>Bacteria</taxon>
        <taxon>Bacillati</taxon>
        <taxon>Actinomycetota</taxon>
        <taxon>Actinomycetes</taxon>
        <taxon>Catenulisporales</taxon>
        <taxon>Catenulisporaceae</taxon>
        <taxon>Catenulispora</taxon>
    </lineage>
</organism>
<keyword evidence="1" id="KW-0812">Transmembrane</keyword>
<evidence type="ECO:0000313" key="3">
    <source>
        <dbReference type="Proteomes" id="UP001500751"/>
    </source>
</evidence>
<sequence length="299" mass="29517">MSGAGQAMAGGGMVKGYWWGAAASVLVGAVVATAAVVATGSPGSGSGSGAISGSGLGSGAGAAGSAGSAGSTGSAGSAGSVGLIGAGSLAGALQAAAVAPSELQDRAVRALWRTKTVEQLFPATVSPGSQYVRLGVADAAGCDVLPKDFVSELGKDAPQTACVKVLRATYTDITQTVFATVGIVVIDGPTAARDQVWRQWTPDADSRRPELMPGVFAPPGTPAAAWKDAQRTVWNSQASIDGSYLVYVVSSFADGRPGSTDAVLRIGTAKSLGGDSPPVQAALGLSQVFATQFDDAAKK</sequence>
<keyword evidence="1" id="KW-1133">Transmembrane helix</keyword>
<comment type="caution">
    <text evidence="2">The sequence shown here is derived from an EMBL/GenBank/DDBJ whole genome shotgun (WGS) entry which is preliminary data.</text>
</comment>
<accession>A0ABP5GRT6</accession>
<proteinExistence type="predicted"/>
<protein>
    <recommendedName>
        <fullName evidence="4">PknH-like extracellular domain-containing protein</fullName>
    </recommendedName>
</protein>
<feature type="transmembrane region" description="Helical" evidence="1">
    <location>
        <begin position="17"/>
        <end position="38"/>
    </location>
</feature>
<keyword evidence="1" id="KW-0472">Membrane</keyword>